<proteinExistence type="predicted"/>
<dbReference type="InterPro" id="IPR029057">
    <property type="entry name" value="PRTase-like"/>
</dbReference>
<keyword evidence="3" id="KW-0808">Transferase</keyword>
<feature type="domain" description="Phosphoribosyltransferase" evidence="2">
    <location>
        <begin position="83"/>
        <end position="173"/>
    </location>
</feature>
<sequence>MHPDYPPFADRRDAGRQLAAALTHLRTEQPVVLALPRGGVPVAHEVALALQAPMDVLLVRKIGAPGFAELGLGAVVEGDPHQVVLNGDLVKRLDVPAGYLQAEEQRQLREIARRREVYCGGRSRMPVRGRTAIVVDDGIATGGTMAAALRALAQEGAGRLIFAVPVAAPSTLDMLGGQADDAVCLLAPPDFQSVGQFYEDFAQTTDEEVLALLDAAAAASRAPVPPPGPGRPDPRASP</sequence>
<dbReference type="GO" id="GO:0016757">
    <property type="term" value="F:glycosyltransferase activity"/>
    <property type="evidence" value="ECO:0007669"/>
    <property type="project" value="UniProtKB-KW"/>
</dbReference>
<name>A0ABQ4Q9P5_9BURK</name>
<feature type="region of interest" description="Disordered" evidence="1">
    <location>
        <begin position="218"/>
        <end position="238"/>
    </location>
</feature>
<reference evidence="3 4" key="1">
    <citation type="journal article" date="2022" name="Int. J. Syst. Evol. Microbiol.">
        <title>Noviherbaspirillum aridicola sp. nov., isolated from an arid soil in Pakistan.</title>
        <authorList>
            <person name="Khan I.U."/>
            <person name="Saqib M."/>
            <person name="Amin A."/>
            <person name="Hussain F."/>
            <person name="Li L."/>
            <person name="Liu Y.H."/>
            <person name="Fang B.Z."/>
            <person name="Ahmed I."/>
            <person name="Li W.J."/>
        </authorList>
    </citation>
    <scope>NUCLEOTIDE SEQUENCE [LARGE SCALE GENOMIC DNA]</scope>
    <source>
        <strain evidence="3 4">NCCP-691</strain>
    </source>
</reference>
<dbReference type="RefSeq" id="WP_220810351.1">
    <property type="nucleotide sequence ID" value="NZ_BPMK01000022.1"/>
</dbReference>
<dbReference type="SUPFAM" id="SSF53271">
    <property type="entry name" value="PRTase-like"/>
    <property type="match status" value="1"/>
</dbReference>
<gene>
    <name evidence="3" type="ORF">NCCP691_39550</name>
</gene>
<dbReference type="Pfam" id="PF00156">
    <property type="entry name" value="Pribosyltran"/>
    <property type="match status" value="1"/>
</dbReference>
<evidence type="ECO:0000313" key="4">
    <source>
        <dbReference type="Proteomes" id="UP000887222"/>
    </source>
</evidence>
<comment type="caution">
    <text evidence="3">The sequence shown here is derived from an EMBL/GenBank/DDBJ whole genome shotgun (WGS) entry which is preliminary data.</text>
</comment>
<feature type="compositionally biased region" description="Pro residues" evidence="1">
    <location>
        <begin position="223"/>
        <end position="238"/>
    </location>
</feature>
<dbReference type="Gene3D" id="3.40.50.2020">
    <property type="match status" value="1"/>
</dbReference>
<protein>
    <submittedName>
        <fullName evidence="3">Phosphoribosyltransferase</fullName>
    </submittedName>
</protein>
<evidence type="ECO:0000259" key="2">
    <source>
        <dbReference type="Pfam" id="PF00156"/>
    </source>
</evidence>
<dbReference type="CDD" id="cd06223">
    <property type="entry name" value="PRTases_typeI"/>
    <property type="match status" value="1"/>
</dbReference>
<evidence type="ECO:0000256" key="1">
    <source>
        <dbReference type="SAM" id="MobiDB-lite"/>
    </source>
</evidence>
<keyword evidence="4" id="KW-1185">Reference proteome</keyword>
<accession>A0ABQ4Q9P5</accession>
<evidence type="ECO:0000313" key="3">
    <source>
        <dbReference type="EMBL" id="GIZ53941.1"/>
    </source>
</evidence>
<organism evidence="3 4">
    <name type="scientific">Noviherbaspirillum aridicola</name>
    <dbReference type="NCBI Taxonomy" id="2849687"/>
    <lineage>
        <taxon>Bacteria</taxon>
        <taxon>Pseudomonadati</taxon>
        <taxon>Pseudomonadota</taxon>
        <taxon>Betaproteobacteria</taxon>
        <taxon>Burkholderiales</taxon>
        <taxon>Oxalobacteraceae</taxon>
        <taxon>Noviherbaspirillum</taxon>
    </lineage>
</organism>
<keyword evidence="3" id="KW-0328">Glycosyltransferase</keyword>
<dbReference type="InterPro" id="IPR000836">
    <property type="entry name" value="PRTase_dom"/>
</dbReference>
<dbReference type="Proteomes" id="UP000887222">
    <property type="component" value="Unassembled WGS sequence"/>
</dbReference>
<dbReference type="Gene3D" id="3.30.1310.20">
    <property type="entry name" value="PRTase-like"/>
    <property type="match status" value="1"/>
</dbReference>
<dbReference type="EMBL" id="BPMK01000022">
    <property type="protein sequence ID" value="GIZ53941.1"/>
    <property type="molecule type" value="Genomic_DNA"/>
</dbReference>